<name>A0A4Z2IM03_9TELE</name>
<sequence length="441" mass="47348">MVKLVMSFECLLSTSFISSITTERLLTSLSSLAAISSCCALSSLLSASAAVTLSFSPSSRSECRITVSAHDLRPFRSELMTPRICEAKLMFPITRFMSFSCRSSLDSTSSNFDELMQVLAVLLIESGGVLDLAGQCAELSPQVIQRFSIGTGQGRVIGCQHLEVLDLFLQPLGVRPGLSGRLLQTLIVIFQLLHRLASALHRLLQRAEQIALLGLGGQGLVDPAQRGLVALHETLQRDVAVLHVVACDLKPVQQIPVSGRSEGNVVQLVLECVQIGLEGQGASGTASMPFCFKQGETATPGCSKDNGWARTTRGVLNPHICANITSDHLKGARPALDPDMDMQAAVVLMCAEGLMLGASVESSIREPPHPLAPTTWRLKDNIKPCKQAAERLQVLGQEQKDGCGGVKKLDGSQDGPINELESSQIIPKTYIKAIKASKEQR</sequence>
<dbReference type="AlphaFoldDB" id="A0A4Z2IM03"/>
<reference evidence="2 3" key="1">
    <citation type="submission" date="2019-03" db="EMBL/GenBank/DDBJ databases">
        <title>First draft genome of Liparis tanakae, snailfish: a comprehensive survey of snailfish specific genes.</title>
        <authorList>
            <person name="Kim W."/>
            <person name="Song I."/>
            <person name="Jeong J.-H."/>
            <person name="Kim D."/>
            <person name="Kim S."/>
            <person name="Ryu S."/>
            <person name="Song J.Y."/>
            <person name="Lee S.K."/>
        </authorList>
    </citation>
    <scope>NUCLEOTIDE SEQUENCE [LARGE SCALE GENOMIC DNA]</scope>
    <source>
        <tissue evidence="2">Muscle</tissue>
    </source>
</reference>
<dbReference type="Proteomes" id="UP000314294">
    <property type="component" value="Unassembled WGS sequence"/>
</dbReference>
<feature type="region of interest" description="Disordered" evidence="1">
    <location>
        <begin position="400"/>
        <end position="419"/>
    </location>
</feature>
<evidence type="ECO:0000256" key="1">
    <source>
        <dbReference type="SAM" id="MobiDB-lite"/>
    </source>
</evidence>
<accession>A0A4Z2IM03</accession>
<dbReference type="EMBL" id="SRLO01000070">
    <property type="protein sequence ID" value="TNN78758.1"/>
    <property type="molecule type" value="Genomic_DNA"/>
</dbReference>
<organism evidence="2 3">
    <name type="scientific">Liparis tanakae</name>
    <name type="common">Tanaka's snailfish</name>
    <dbReference type="NCBI Taxonomy" id="230148"/>
    <lineage>
        <taxon>Eukaryota</taxon>
        <taxon>Metazoa</taxon>
        <taxon>Chordata</taxon>
        <taxon>Craniata</taxon>
        <taxon>Vertebrata</taxon>
        <taxon>Euteleostomi</taxon>
        <taxon>Actinopterygii</taxon>
        <taxon>Neopterygii</taxon>
        <taxon>Teleostei</taxon>
        <taxon>Neoteleostei</taxon>
        <taxon>Acanthomorphata</taxon>
        <taxon>Eupercaria</taxon>
        <taxon>Perciformes</taxon>
        <taxon>Cottioidei</taxon>
        <taxon>Cottales</taxon>
        <taxon>Liparidae</taxon>
        <taxon>Liparis</taxon>
    </lineage>
</organism>
<evidence type="ECO:0000313" key="2">
    <source>
        <dbReference type="EMBL" id="TNN78758.1"/>
    </source>
</evidence>
<keyword evidence="3" id="KW-1185">Reference proteome</keyword>
<comment type="caution">
    <text evidence="2">The sequence shown here is derived from an EMBL/GenBank/DDBJ whole genome shotgun (WGS) entry which is preliminary data.</text>
</comment>
<protein>
    <submittedName>
        <fullName evidence="2">Uncharacterized protein</fullName>
    </submittedName>
</protein>
<evidence type="ECO:0000313" key="3">
    <source>
        <dbReference type="Proteomes" id="UP000314294"/>
    </source>
</evidence>
<proteinExistence type="predicted"/>
<gene>
    <name evidence="2" type="ORF">EYF80_010928</name>
</gene>